<accession>A0A3R7GAM7</accession>
<evidence type="ECO:0000313" key="3">
    <source>
        <dbReference type="Proteomes" id="UP000286415"/>
    </source>
</evidence>
<feature type="region of interest" description="Disordered" evidence="1">
    <location>
        <begin position="103"/>
        <end position="129"/>
    </location>
</feature>
<feature type="compositionally biased region" description="Polar residues" evidence="1">
    <location>
        <begin position="104"/>
        <end position="114"/>
    </location>
</feature>
<dbReference type="EMBL" id="NIRI02000010">
    <property type="protein sequence ID" value="KAG5454284.1"/>
    <property type="molecule type" value="Genomic_DNA"/>
</dbReference>
<reference evidence="2 3" key="1">
    <citation type="journal article" date="2018" name="Biotechnol. Adv.">
        <title>Improved genomic resources and new bioinformatic workflow for the carcinogenic parasite Clonorchis sinensis: Biotechnological implications.</title>
        <authorList>
            <person name="Wang D."/>
            <person name="Korhonen P.K."/>
            <person name="Gasser R.B."/>
            <person name="Young N.D."/>
        </authorList>
    </citation>
    <scope>NUCLEOTIDE SEQUENCE [LARGE SCALE GENOMIC DNA]</scope>
    <source>
        <strain evidence="2">Cs-k2</strain>
    </source>
</reference>
<dbReference type="Proteomes" id="UP000286415">
    <property type="component" value="Unassembled WGS sequence"/>
</dbReference>
<protein>
    <submittedName>
        <fullName evidence="2">Uncharacterized protein</fullName>
    </submittedName>
</protein>
<name>A0A3R7GAM7_CLOSI</name>
<dbReference type="AlphaFoldDB" id="A0A3R7GAM7"/>
<reference evidence="2 3" key="2">
    <citation type="journal article" date="2021" name="Genomics">
        <title>High-quality reference genome for Clonorchis sinensis.</title>
        <authorList>
            <person name="Young N.D."/>
            <person name="Stroehlein A.J."/>
            <person name="Kinkar L."/>
            <person name="Wang T."/>
            <person name="Sohn W.M."/>
            <person name="Chang B.C.H."/>
            <person name="Kaur P."/>
            <person name="Weisz D."/>
            <person name="Dudchenko O."/>
            <person name="Aiden E.L."/>
            <person name="Korhonen P.K."/>
            <person name="Gasser R.B."/>
        </authorList>
    </citation>
    <scope>NUCLEOTIDE SEQUENCE [LARGE SCALE GENOMIC DNA]</scope>
    <source>
        <strain evidence="2">Cs-k2</strain>
    </source>
</reference>
<gene>
    <name evidence="2" type="ORF">CSKR_106545</name>
</gene>
<keyword evidence="3" id="KW-1185">Reference proteome</keyword>
<sequence>MMRPGAAHSVAWNHHKREIQLGSNETLMSLIIFVVVNSKSVFSFDALQPEFVRKSCFEGKKGTDVQEIRIESDNKNTVNLVSSRILLHGGDLTYSIREGDSHRQYPNFSQSPSAGSKVDHLPNATHVSC</sequence>
<proteinExistence type="predicted"/>
<comment type="caution">
    <text evidence="2">The sequence shown here is derived from an EMBL/GenBank/DDBJ whole genome shotgun (WGS) entry which is preliminary data.</text>
</comment>
<organism evidence="2 3">
    <name type="scientific">Clonorchis sinensis</name>
    <name type="common">Chinese liver fluke</name>
    <dbReference type="NCBI Taxonomy" id="79923"/>
    <lineage>
        <taxon>Eukaryota</taxon>
        <taxon>Metazoa</taxon>
        <taxon>Spiralia</taxon>
        <taxon>Lophotrochozoa</taxon>
        <taxon>Platyhelminthes</taxon>
        <taxon>Trematoda</taxon>
        <taxon>Digenea</taxon>
        <taxon>Opisthorchiida</taxon>
        <taxon>Opisthorchiata</taxon>
        <taxon>Opisthorchiidae</taxon>
        <taxon>Clonorchis</taxon>
    </lineage>
</organism>
<dbReference type="InParanoid" id="A0A3R7GAM7"/>
<evidence type="ECO:0000256" key="1">
    <source>
        <dbReference type="SAM" id="MobiDB-lite"/>
    </source>
</evidence>
<evidence type="ECO:0000313" key="2">
    <source>
        <dbReference type="EMBL" id="KAG5454284.1"/>
    </source>
</evidence>